<reference evidence="2" key="2">
    <citation type="journal article" date="2018" name="Sci. Data">
        <title>The draft genome sequence of cork oak.</title>
        <authorList>
            <person name="Ramos A.M."/>
            <person name="Usie A."/>
            <person name="Barbosa P."/>
            <person name="Barros P.M."/>
            <person name="Capote T."/>
            <person name="Chaves I."/>
            <person name="Simoes F."/>
            <person name="Abreu I."/>
            <person name="Carrasquinho I."/>
            <person name="Faro C."/>
            <person name="Guimaraes J.B."/>
            <person name="Mendonca D."/>
            <person name="Nobrega F."/>
            <person name="Rodrigues L."/>
            <person name="Saibo N.J.M."/>
            <person name="Varela M.C."/>
            <person name="Egas C."/>
            <person name="Matos J."/>
            <person name="Miguel C.M."/>
            <person name="Oliveira M.M."/>
            <person name="Ricardo C.P."/>
            <person name="Goncalves S."/>
        </authorList>
    </citation>
    <scope>NUCLEOTIDE SEQUENCE [LARGE SCALE GENOMIC DNA]</scope>
    <source>
        <strain evidence="2">HL8</strain>
    </source>
</reference>
<reference evidence="2" key="1">
    <citation type="submission" date="2017-12" db="EMBL/GenBank/DDBJ databases">
        <authorList>
            <person name="Barbosa P."/>
            <person name="Usie A."/>
            <person name="Ramos A.M."/>
        </authorList>
    </citation>
    <scope>NUCLEOTIDE SEQUENCE</scope>
    <source>
        <strain evidence="2">HL8</strain>
        <tissue evidence="2">Leaves</tissue>
    </source>
</reference>
<comment type="caution">
    <text evidence="2">The sequence shown here is derived from an EMBL/GenBank/DDBJ whole genome shotgun (WGS) entry which is preliminary data.</text>
</comment>
<proteinExistence type="predicted"/>
<protein>
    <submittedName>
        <fullName evidence="2">Uncharacterized protein</fullName>
    </submittedName>
</protein>
<dbReference type="EMBL" id="PKMF04000014">
    <property type="protein sequence ID" value="KAK7859187.1"/>
    <property type="molecule type" value="Genomic_DNA"/>
</dbReference>
<sequence>NNHRFRFRSSSASRETASALAPAPSSHQRTVEKPYAPRNDYAFDVFIFVEISKATIVGDEQVRQGFRFSSGDNAVKELAVELDRSPRVQGLQGRVIFRRVRRKSHRQRVD</sequence>
<accession>A0AAW0M5B7</accession>
<evidence type="ECO:0000256" key="1">
    <source>
        <dbReference type="SAM" id="MobiDB-lite"/>
    </source>
</evidence>
<reference evidence="2" key="3">
    <citation type="submission" date="2023-07" db="EMBL/GenBank/DDBJ databases">
        <title>An improved reference 1 genome and first organelle genomes of Quercus suber.</title>
        <authorList>
            <consortium name="Genosuber Consortium"/>
            <person name="Usie A."/>
            <person name="Serra O."/>
            <person name="Barros P."/>
        </authorList>
    </citation>
    <scope>NUCLEOTIDE SEQUENCE</scope>
    <source>
        <strain evidence="2">HL8</strain>
        <tissue evidence="2">Leaves</tissue>
    </source>
</reference>
<organism evidence="2">
    <name type="scientific">Quercus suber</name>
    <name type="common">Cork oak</name>
    <dbReference type="NCBI Taxonomy" id="58331"/>
    <lineage>
        <taxon>Eukaryota</taxon>
        <taxon>Viridiplantae</taxon>
        <taxon>Streptophyta</taxon>
        <taxon>Embryophyta</taxon>
        <taxon>Tracheophyta</taxon>
        <taxon>Spermatophyta</taxon>
        <taxon>Magnoliopsida</taxon>
        <taxon>eudicotyledons</taxon>
        <taxon>Gunneridae</taxon>
        <taxon>Pentapetalae</taxon>
        <taxon>rosids</taxon>
        <taxon>fabids</taxon>
        <taxon>Fagales</taxon>
        <taxon>Fagaceae</taxon>
        <taxon>Quercus</taxon>
    </lineage>
</organism>
<dbReference type="AlphaFoldDB" id="A0AAW0M5B7"/>
<evidence type="ECO:0000313" key="2">
    <source>
        <dbReference type="EMBL" id="KAK7859187.1"/>
    </source>
</evidence>
<feature type="non-terminal residue" evidence="2">
    <location>
        <position position="1"/>
    </location>
</feature>
<name>A0AAW0M5B7_QUESU</name>
<feature type="compositionally biased region" description="Low complexity" evidence="1">
    <location>
        <begin position="8"/>
        <end position="21"/>
    </location>
</feature>
<gene>
    <name evidence="2" type="ORF">CFP56_007752</name>
</gene>
<feature type="region of interest" description="Disordered" evidence="1">
    <location>
        <begin position="1"/>
        <end position="34"/>
    </location>
</feature>